<accession>A0A212JTS4</accession>
<dbReference type="GeneID" id="72384027"/>
<reference evidence="2" key="1">
    <citation type="submission" date="2016-04" db="EMBL/GenBank/DDBJ databases">
        <authorList>
            <person name="Evans L.H."/>
            <person name="Alamgir A."/>
            <person name="Owens N."/>
            <person name="Weber N.D."/>
            <person name="Virtaneva K."/>
            <person name="Barbian K."/>
            <person name="Babar A."/>
            <person name="Rosenke K."/>
        </authorList>
    </citation>
    <scope>NUCLEOTIDE SEQUENCE</scope>
    <source>
        <strain evidence="2">92-2</strain>
    </source>
</reference>
<dbReference type="Gene3D" id="1.25.40.10">
    <property type="entry name" value="Tetratricopeptide repeat domain"/>
    <property type="match status" value="2"/>
</dbReference>
<dbReference type="InterPro" id="IPR011990">
    <property type="entry name" value="TPR-like_helical_dom_sf"/>
</dbReference>
<dbReference type="RefSeq" id="WP_022659035.1">
    <property type="nucleotide sequence ID" value="NZ_CABUEN010000007.1"/>
</dbReference>
<keyword evidence="2" id="KW-0449">Lipoprotein</keyword>
<name>A0A212JTS4_9BACT</name>
<feature type="chain" id="PRO_5011112771" evidence="1">
    <location>
        <begin position="27"/>
        <end position="270"/>
    </location>
</feature>
<protein>
    <submittedName>
        <fullName evidence="2">Putative lipoprotein</fullName>
    </submittedName>
</protein>
<proteinExistence type="predicted"/>
<evidence type="ECO:0000313" key="2">
    <source>
        <dbReference type="EMBL" id="SBW02836.1"/>
    </source>
</evidence>
<dbReference type="SUPFAM" id="SSF48452">
    <property type="entry name" value="TPR-like"/>
    <property type="match status" value="1"/>
</dbReference>
<sequence>MKILRRVCGKGLTLCLCLVFAGFLCACKDQSMVGDDLSAARTAVSLRDWSLAERLLERYLREARDADLRWEAWQQLLVVLNAAGQEPRATLECLETMLAEFADNDARSAVILRRMGEVNEGLRRYGRAADAWNAYIGLAGLSAEQTVDGYRRLAAMQFNLRRFDAGEDTLQQCLALPMADHDKIMCMYDLADQNMARERWQDVADLCQQILDSDPDKILRGLAGYLLADALEQLGKGKEALKNFELARDDYPNPSVIDNRIAHLRKKLKK</sequence>
<keyword evidence="1" id="KW-0732">Signal</keyword>
<dbReference type="PROSITE" id="PS51257">
    <property type="entry name" value="PROKAR_LIPOPROTEIN"/>
    <property type="match status" value="1"/>
</dbReference>
<dbReference type="AlphaFoldDB" id="A0A212JTS4"/>
<organism evidence="2">
    <name type="scientific">uncultured Desulfovibrio sp</name>
    <dbReference type="NCBI Taxonomy" id="167968"/>
    <lineage>
        <taxon>Bacteria</taxon>
        <taxon>Pseudomonadati</taxon>
        <taxon>Thermodesulfobacteriota</taxon>
        <taxon>Desulfovibrionia</taxon>
        <taxon>Desulfovibrionales</taxon>
        <taxon>Desulfovibrionaceae</taxon>
        <taxon>Desulfovibrio</taxon>
        <taxon>environmental samples</taxon>
    </lineage>
</organism>
<dbReference type="EMBL" id="FLUP01000001">
    <property type="protein sequence ID" value="SBW02836.1"/>
    <property type="molecule type" value="Genomic_DNA"/>
</dbReference>
<gene>
    <name evidence="2" type="ORF">KM92DES2_11715</name>
</gene>
<feature type="signal peptide" evidence="1">
    <location>
        <begin position="1"/>
        <end position="26"/>
    </location>
</feature>
<evidence type="ECO:0000256" key="1">
    <source>
        <dbReference type="SAM" id="SignalP"/>
    </source>
</evidence>